<dbReference type="SUPFAM" id="SSF56300">
    <property type="entry name" value="Metallo-dependent phosphatases"/>
    <property type="match status" value="1"/>
</dbReference>
<evidence type="ECO:0008006" key="7">
    <source>
        <dbReference type="Google" id="ProtNLM"/>
    </source>
</evidence>
<reference evidence="6" key="1">
    <citation type="submission" date="2015-04" db="EMBL/GenBank/DDBJ databases">
        <title>The genome sequence of the plant pathogenic Rhizarian Plasmodiophora brassicae reveals insights in its biotrophic life cycle and the origin of chitin synthesis.</title>
        <authorList>
            <person name="Schwelm A."/>
            <person name="Fogelqvist J."/>
            <person name="Knaust A."/>
            <person name="Julke S."/>
            <person name="Lilja T."/>
            <person name="Dhandapani V."/>
            <person name="Bonilla-Rosso G."/>
            <person name="Karlsson M."/>
            <person name="Shevchenko A."/>
            <person name="Choi S.R."/>
            <person name="Kim H.G."/>
            <person name="Park J.Y."/>
            <person name="Lim Y.P."/>
            <person name="Ludwig-Muller J."/>
            <person name="Dixelius C."/>
        </authorList>
    </citation>
    <scope>NUCLEOTIDE SEQUENCE</scope>
    <source>
        <tissue evidence="6">Potato root galls</tissue>
    </source>
</reference>
<evidence type="ECO:0000256" key="1">
    <source>
        <dbReference type="ARBA" id="ARBA00006654"/>
    </source>
</evidence>
<keyword evidence="3" id="KW-0547">Nucleotide-binding</keyword>
<dbReference type="AlphaFoldDB" id="A0A0H5R5H0"/>
<protein>
    <recommendedName>
        <fullName evidence="7">5'-Nucleotidase C-terminal domain-containing protein</fullName>
    </recommendedName>
</protein>
<evidence type="ECO:0000259" key="4">
    <source>
        <dbReference type="Pfam" id="PF00149"/>
    </source>
</evidence>
<sequence>PSLLINHCALFHLRQIHPLSLSMVDRKPDPSATDKSVSSKFNAFRIICVNDIYTFDNASGHGGFASVSTLINRLRSEYGKNCFVTVNGDFLGGSSLAEQTKGKVIIDILNYMNIDAVVLGNHEFDFSTQVLEERISESNFSWFGSNVTSSVTEDHIPGTISTKVIKSDDGLQIGVFGICTPSTPFISYPCKTTQFSDPVQCSRVMIDTLKAEADPDLVVALTHLRQTGDLELAENINGIDVILGGHDHDPFLLHKNRTLILKCGQNGYWVGVLDIKWRRLNGSFEHYLTMSLQSTCDVDQDPGVLDIAGRHYADQNPEHALLDLDEPIVEMLGVPLDTRTSTLRVSEASSGNLVADCLYAFFTSYGAEPDLALINGGFIRGDKLYDRERDGSHITKRIVFEEMPFPKNAVCIDISGISLLGAIEQHIRDYPHASGAFPHFSSNVRIQFTHDKIAGNRIHLFTINNIEIDHTRRYRLATSAFIASGGDGCSHYYNTIVVPELPERRISDIVVWALERHRDQNTPVYLNVDGRITDSSSK</sequence>
<dbReference type="Gene3D" id="3.60.21.10">
    <property type="match status" value="1"/>
</dbReference>
<proteinExistence type="inferred from homology"/>
<feature type="non-terminal residue" evidence="6">
    <location>
        <position position="1"/>
    </location>
</feature>
<name>A0A0H5R5H0_9EUKA</name>
<evidence type="ECO:0000256" key="3">
    <source>
        <dbReference type="RuleBase" id="RU362119"/>
    </source>
</evidence>
<accession>A0A0H5R5H0</accession>
<organism evidence="6">
    <name type="scientific">Spongospora subterranea</name>
    <dbReference type="NCBI Taxonomy" id="70186"/>
    <lineage>
        <taxon>Eukaryota</taxon>
        <taxon>Sar</taxon>
        <taxon>Rhizaria</taxon>
        <taxon>Endomyxa</taxon>
        <taxon>Phytomyxea</taxon>
        <taxon>Plasmodiophorida</taxon>
        <taxon>Plasmodiophoridae</taxon>
        <taxon>Spongospora</taxon>
    </lineage>
</organism>
<dbReference type="PRINTS" id="PR01607">
    <property type="entry name" value="APYRASEFAMLY"/>
</dbReference>
<evidence type="ECO:0000259" key="5">
    <source>
        <dbReference type="Pfam" id="PF02872"/>
    </source>
</evidence>
<dbReference type="GO" id="GO:0009166">
    <property type="term" value="P:nucleotide catabolic process"/>
    <property type="evidence" value="ECO:0007669"/>
    <property type="project" value="InterPro"/>
</dbReference>
<dbReference type="InterPro" id="IPR006179">
    <property type="entry name" value="5_nucleotidase/apyrase"/>
</dbReference>
<dbReference type="PANTHER" id="PTHR11575:SF48">
    <property type="entry name" value="5'-NUCLEOTIDASE"/>
    <property type="match status" value="1"/>
</dbReference>
<evidence type="ECO:0000256" key="2">
    <source>
        <dbReference type="ARBA" id="ARBA00022729"/>
    </source>
</evidence>
<dbReference type="InterPro" id="IPR004843">
    <property type="entry name" value="Calcineurin-like_PHP"/>
</dbReference>
<dbReference type="InterPro" id="IPR029052">
    <property type="entry name" value="Metallo-depent_PP-like"/>
</dbReference>
<keyword evidence="2" id="KW-0732">Signal</keyword>
<feature type="domain" description="Calcineurin-like phosphoesterase" evidence="4">
    <location>
        <begin position="44"/>
        <end position="250"/>
    </location>
</feature>
<dbReference type="InterPro" id="IPR036907">
    <property type="entry name" value="5'-Nucleotdase_C_sf"/>
</dbReference>
<dbReference type="Pfam" id="PF00149">
    <property type="entry name" value="Metallophos"/>
    <property type="match status" value="1"/>
</dbReference>
<comment type="similarity">
    <text evidence="1 3">Belongs to the 5'-nucleotidase family.</text>
</comment>
<dbReference type="GO" id="GO:0000166">
    <property type="term" value="F:nucleotide binding"/>
    <property type="evidence" value="ECO:0007669"/>
    <property type="project" value="UniProtKB-KW"/>
</dbReference>
<dbReference type="SUPFAM" id="SSF55816">
    <property type="entry name" value="5'-nucleotidase (syn. UDP-sugar hydrolase), C-terminal domain"/>
    <property type="match status" value="1"/>
</dbReference>
<feature type="domain" description="5'-Nucleotidase C-terminal" evidence="5">
    <location>
        <begin position="341"/>
        <end position="489"/>
    </location>
</feature>
<dbReference type="Gene3D" id="3.90.780.10">
    <property type="entry name" value="5'-Nucleotidase, C-terminal domain"/>
    <property type="match status" value="1"/>
</dbReference>
<dbReference type="Pfam" id="PF02872">
    <property type="entry name" value="5_nucleotid_C"/>
    <property type="match status" value="1"/>
</dbReference>
<keyword evidence="3" id="KW-0378">Hydrolase</keyword>
<dbReference type="InterPro" id="IPR008334">
    <property type="entry name" value="5'-Nucleotdase_C"/>
</dbReference>
<evidence type="ECO:0000313" key="6">
    <source>
        <dbReference type="EMBL" id="CRZ09410.1"/>
    </source>
</evidence>
<dbReference type="GO" id="GO:0016787">
    <property type="term" value="F:hydrolase activity"/>
    <property type="evidence" value="ECO:0007669"/>
    <property type="project" value="UniProtKB-KW"/>
</dbReference>
<dbReference type="EMBL" id="HACM01008968">
    <property type="protein sequence ID" value="CRZ09410.1"/>
    <property type="molecule type" value="Transcribed_RNA"/>
</dbReference>
<dbReference type="PANTHER" id="PTHR11575">
    <property type="entry name" value="5'-NUCLEOTIDASE-RELATED"/>
    <property type="match status" value="1"/>
</dbReference>